<dbReference type="EMBL" id="FMAF01000001">
    <property type="protein sequence ID" value="SCB09676.1"/>
    <property type="molecule type" value="Genomic_DNA"/>
</dbReference>
<dbReference type="Pfam" id="PF19834">
    <property type="entry name" value="DUF6314"/>
    <property type="match status" value="1"/>
</dbReference>
<evidence type="ECO:0000259" key="1">
    <source>
        <dbReference type="Pfam" id="PF19834"/>
    </source>
</evidence>
<organism evidence="2 3">
    <name type="scientific">Rhizobium lusitanum</name>
    <dbReference type="NCBI Taxonomy" id="293958"/>
    <lineage>
        <taxon>Bacteria</taxon>
        <taxon>Pseudomonadati</taxon>
        <taxon>Pseudomonadota</taxon>
        <taxon>Alphaproteobacteria</taxon>
        <taxon>Hyphomicrobiales</taxon>
        <taxon>Rhizobiaceae</taxon>
        <taxon>Rhizobium/Agrobacterium group</taxon>
        <taxon>Rhizobium</taxon>
    </lineage>
</organism>
<reference evidence="2 3" key="1">
    <citation type="submission" date="2016-08" db="EMBL/GenBank/DDBJ databases">
        <authorList>
            <person name="Seilhamer J.J."/>
        </authorList>
    </citation>
    <scope>NUCLEOTIDE SEQUENCE [LARGE SCALE GENOMIC DNA]</scope>
    <source>
        <strain evidence="2 3">P1-7</strain>
    </source>
</reference>
<gene>
    <name evidence="2" type="ORF">GA0061101_101390</name>
</gene>
<accession>A0A1C3U2H8</accession>
<proteinExistence type="predicted"/>
<dbReference type="Proteomes" id="UP000199205">
    <property type="component" value="Unassembled WGS sequence"/>
</dbReference>
<protein>
    <recommendedName>
        <fullName evidence="1">DUF6314 domain-containing protein</fullName>
    </recommendedName>
</protein>
<dbReference type="AlphaFoldDB" id="A0A1C3U2H8"/>
<evidence type="ECO:0000313" key="3">
    <source>
        <dbReference type="Proteomes" id="UP000199205"/>
    </source>
</evidence>
<evidence type="ECO:0000313" key="2">
    <source>
        <dbReference type="EMBL" id="SCB09676.1"/>
    </source>
</evidence>
<feature type="domain" description="DUF6314" evidence="1">
    <location>
        <begin position="25"/>
        <end position="146"/>
    </location>
</feature>
<name>A0A1C3U2H8_9HYPH</name>
<sequence length="147" mass="17007">MPTQRSARRPDAGNSSSGRLKPYLGTWDVRRRIIDRLNHSLVTFEGQAFVTPVQFEEHGDTHSDHATLRSSRAYRLDDAVEDLVVRFPDLAEFIRIGDGASQHVVHHCGPDLYRGRFFFRGPDAWAEMWHVRGPRKHYLSLAHYRRA</sequence>
<dbReference type="OrthoDB" id="7351979at2"/>
<dbReference type="RefSeq" id="WP_092572908.1">
    <property type="nucleotide sequence ID" value="NZ_FMAF01000001.1"/>
</dbReference>
<dbReference type="InterPro" id="IPR045632">
    <property type="entry name" value="DUF6314"/>
</dbReference>